<sequence>MLWLAVVSTNLIGLFAAFYVSSTLRAGGGNPDLLFLFYYGSMLLAGVADAMWLDEMLFKGSFRRSLQGKTGRFAGKNEDVDEMAASLKRGSVSFPVVVIVCAGLTYGLFNLVNRGFDNWWKDIGEHAHVLRSNASTTAEQQQAILELSQRIRPEVLPILEEALLDGDPEVEAWAAWAIGRHKQNEVMNINRVPALIERVRNGAPPVRHEALIALARLQHQAIADEVQAELAAELDSGEAIDPRLIWGLGYLQVAESLPVLDRALYHPDETIQRLAAWALSQHRDSGKGREAADLLEQRLPAAPIATKCAIVHSLGVLADERSNLALMHAYDGLSPEQREVVCERVTVHACPDGENDREDLLLPTERFGMKTMQALGAMRATTPHIRERVEPWLEAVIAAPETAPITRESAQSLLSGIRTQRDDRS</sequence>
<organism evidence="2 3">
    <name type="scientific">Enhygromyxa salina</name>
    <dbReference type="NCBI Taxonomy" id="215803"/>
    <lineage>
        <taxon>Bacteria</taxon>
        <taxon>Pseudomonadati</taxon>
        <taxon>Myxococcota</taxon>
        <taxon>Polyangia</taxon>
        <taxon>Nannocystales</taxon>
        <taxon>Nannocystaceae</taxon>
        <taxon>Enhygromyxa</taxon>
    </lineage>
</organism>
<feature type="transmembrane region" description="Helical" evidence="1">
    <location>
        <begin position="92"/>
        <end position="109"/>
    </location>
</feature>
<gene>
    <name evidence="2" type="ORF">DB30_03340</name>
</gene>
<evidence type="ECO:0008006" key="4">
    <source>
        <dbReference type="Google" id="ProtNLM"/>
    </source>
</evidence>
<evidence type="ECO:0000256" key="1">
    <source>
        <dbReference type="SAM" id="Phobius"/>
    </source>
</evidence>
<dbReference type="Gene3D" id="1.25.10.10">
    <property type="entry name" value="Leucine-rich Repeat Variant"/>
    <property type="match status" value="2"/>
</dbReference>
<dbReference type="Proteomes" id="UP000031599">
    <property type="component" value="Unassembled WGS sequence"/>
</dbReference>
<feature type="transmembrane region" description="Helical" evidence="1">
    <location>
        <begin position="35"/>
        <end position="53"/>
    </location>
</feature>
<protein>
    <recommendedName>
        <fullName evidence="4">HEAT repeat protein</fullName>
    </recommendedName>
</protein>
<dbReference type="InterPro" id="IPR016024">
    <property type="entry name" value="ARM-type_fold"/>
</dbReference>
<dbReference type="EMBL" id="JMCC02000025">
    <property type="protein sequence ID" value="KIG17421.1"/>
    <property type="molecule type" value="Genomic_DNA"/>
</dbReference>
<dbReference type="AlphaFoldDB" id="A0A0C2D2B2"/>
<evidence type="ECO:0000313" key="2">
    <source>
        <dbReference type="EMBL" id="KIG17421.1"/>
    </source>
</evidence>
<comment type="caution">
    <text evidence="2">The sequence shown here is derived from an EMBL/GenBank/DDBJ whole genome shotgun (WGS) entry which is preliminary data.</text>
</comment>
<accession>A0A0C2D2B2</accession>
<evidence type="ECO:0000313" key="3">
    <source>
        <dbReference type="Proteomes" id="UP000031599"/>
    </source>
</evidence>
<keyword evidence="1" id="KW-1133">Transmembrane helix</keyword>
<reference evidence="2 3" key="1">
    <citation type="submission" date="2014-12" db="EMBL/GenBank/DDBJ databases">
        <title>Genome assembly of Enhygromyxa salina DSM 15201.</title>
        <authorList>
            <person name="Sharma G."/>
            <person name="Subramanian S."/>
        </authorList>
    </citation>
    <scope>NUCLEOTIDE SEQUENCE [LARGE SCALE GENOMIC DNA]</scope>
    <source>
        <strain evidence="2 3">DSM 15201</strain>
    </source>
</reference>
<name>A0A0C2D2B2_9BACT</name>
<dbReference type="Pfam" id="PF13646">
    <property type="entry name" value="HEAT_2"/>
    <property type="match status" value="1"/>
</dbReference>
<keyword evidence="1" id="KW-0812">Transmembrane</keyword>
<proteinExistence type="predicted"/>
<dbReference type="SUPFAM" id="SSF48371">
    <property type="entry name" value="ARM repeat"/>
    <property type="match status" value="1"/>
</dbReference>
<dbReference type="InterPro" id="IPR011989">
    <property type="entry name" value="ARM-like"/>
</dbReference>
<keyword evidence="1" id="KW-0472">Membrane</keyword>